<feature type="transmembrane region" description="Helical" evidence="2">
    <location>
        <begin position="12"/>
        <end position="32"/>
    </location>
</feature>
<proteinExistence type="predicted"/>
<dbReference type="Proteomes" id="UP000228947">
    <property type="component" value="Unassembled WGS sequence"/>
</dbReference>
<evidence type="ECO:0000313" key="3">
    <source>
        <dbReference type="EMBL" id="PJF35776.1"/>
    </source>
</evidence>
<feature type="compositionally biased region" description="Low complexity" evidence="1">
    <location>
        <begin position="208"/>
        <end position="224"/>
    </location>
</feature>
<gene>
    <name evidence="3" type="ORF">CUN49_08845</name>
    <name evidence="4" type="ORF">CUN50_00620</name>
</gene>
<accession>A0A2M8PDZ6</accession>
<name>A0A2M8Q0Y1_9CHLR</name>
<dbReference type="EMBL" id="PGTL01000001">
    <property type="protein sequence ID" value="PJF43458.1"/>
    <property type="molecule type" value="Genomic_DNA"/>
</dbReference>
<sequence>MWRKHFVNLGTAFIAALIGTLIARWFLAGGLLEFFQARVESPETALNLATLLFGALLFALFALNEYLDSVDPQLSSDQVRVRRGRGVLFLDAASVCDQVFIATSKVQQVKCSEVEVRAVNGDAHISLRARVDNILLLQRKHAELRVAIREMAKRLHIKLGAEPIIYASLPPLRSGRTLTKAPRPPLAAAFSRRSESSSDSHLPNILGRPSSNPRPTTPPASSNSEMPMRPTSSIFSALRRNEIDNEPAAPSQSDDEAPRRASGFWSVFGRRPEPDEPDAEA</sequence>
<dbReference type="AlphaFoldDB" id="A0A2M8Q0Y1"/>
<dbReference type="Proteomes" id="UP000229681">
    <property type="component" value="Unassembled WGS sequence"/>
</dbReference>
<evidence type="ECO:0000256" key="1">
    <source>
        <dbReference type="SAM" id="MobiDB-lite"/>
    </source>
</evidence>
<keyword evidence="2" id="KW-1133">Transmembrane helix</keyword>
<accession>A0A2M8Q0Y1</accession>
<feature type="region of interest" description="Disordered" evidence="1">
    <location>
        <begin position="174"/>
        <end position="281"/>
    </location>
</feature>
<evidence type="ECO:0000256" key="2">
    <source>
        <dbReference type="SAM" id="Phobius"/>
    </source>
</evidence>
<evidence type="ECO:0000313" key="6">
    <source>
        <dbReference type="Proteomes" id="UP000229681"/>
    </source>
</evidence>
<keyword evidence="2" id="KW-0812">Transmembrane</keyword>
<comment type="caution">
    <text evidence="4">The sequence shown here is derived from an EMBL/GenBank/DDBJ whole genome shotgun (WGS) entry which is preliminary data.</text>
</comment>
<dbReference type="EMBL" id="PGTM01000112">
    <property type="protein sequence ID" value="PJF35776.1"/>
    <property type="molecule type" value="Genomic_DNA"/>
</dbReference>
<evidence type="ECO:0000313" key="5">
    <source>
        <dbReference type="Proteomes" id="UP000228947"/>
    </source>
</evidence>
<organism evidence="4 5">
    <name type="scientific">Candidatus Thermofonsia Clade 1 bacterium</name>
    <dbReference type="NCBI Taxonomy" id="2364210"/>
    <lineage>
        <taxon>Bacteria</taxon>
        <taxon>Bacillati</taxon>
        <taxon>Chloroflexota</taxon>
        <taxon>Candidatus Thermofontia</taxon>
        <taxon>Candidatus Thermofonsia Clade 1</taxon>
    </lineage>
</organism>
<reference evidence="5 6" key="1">
    <citation type="submission" date="2017-11" db="EMBL/GenBank/DDBJ databases">
        <title>Evolution of Phototrophy in the Chloroflexi Phylum Driven by Horizontal Gene Transfer.</title>
        <authorList>
            <person name="Ward L.M."/>
            <person name="Hemp J."/>
            <person name="Shih P.M."/>
            <person name="Mcglynn S.E."/>
            <person name="Fischer W."/>
        </authorList>
    </citation>
    <scope>NUCLEOTIDE SEQUENCE [LARGE SCALE GENOMIC DNA]</scope>
    <source>
        <strain evidence="4">CP1_1M</strain>
        <strain evidence="3">JP3_13</strain>
    </source>
</reference>
<keyword evidence="2" id="KW-0472">Membrane</keyword>
<feature type="transmembrane region" description="Helical" evidence="2">
    <location>
        <begin position="44"/>
        <end position="63"/>
    </location>
</feature>
<protein>
    <submittedName>
        <fullName evidence="4">Uncharacterized protein</fullName>
    </submittedName>
</protein>
<evidence type="ECO:0000313" key="4">
    <source>
        <dbReference type="EMBL" id="PJF43458.1"/>
    </source>
</evidence>